<dbReference type="RefSeq" id="WP_154615022.1">
    <property type="nucleotide sequence ID" value="NZ_CP053660.1"/>
</dbReference>
<dbReference type="AlphaFoldDB" id="A0A6I3JBF5"/>
<proteinExistence type="predicted"/>
<dbReference type="Proteomes" id="UP000433406">
    <property type="component" value="Unassembled WGS sequence"/>
</dbReference>
<accession>A0A6I3JBF5</accession>
<evidence type="ECO:0000313" key="2">
    <source>
        <dbReference type="Proteomes" id="UP000433406"/>
    </source>
</evidence>
<comment type="caution">
    <text evidence="1">The sequence shown here is derived from an EMBL/GenBank/DDBJ whole genome shotgun (WGS) entry which is preliminary data.</text>
</comment>
<evidence type="ECO:0000313" key="1">
    <source>
        <dbReference type="EMBL" id="MTB95435.1"/>
    </source>
</evidence>
<organism evidence="1 2">
    <name type="scientific">Nocardioides marmotae</name>
    <dbReference type="NCBI Taxonomy" id="2663857"/>
    <lineage>
        <taxon>Bacteria</taxon>
        <taxon>Bacillati</taxon>
        <taxon>Actinomycetota</taxon>
        <taxon>Actinomycetes</taxon>
        <taxon>Propionibacteriales</taxon>
        <taxon>Nocardioidaceae</taxon>
        <taxon>Nocardioides</taxon>
    </lineage>
</organism>
<keyword evidence="2" id="KW-1185">Reference proteome</keyword>
<dbReference type="EMBL" id="WLCI01000011">
    <property type="protein sequence ID" value="MTB95435.1"/>
    <property type="molecule type" value="Genomic_DNA"/>
</dbReference>
<gene>
    <name evidence="1" type="ORF">GGQ22_10095</name>
</gene>
<reference evidence="1 2" key="1">
    <citation type="submission" date="2019-10" db="EMBL/GenBank/DDBJ databases">
        <title>Nocardioides novel species isolated from the excrement of Marmot.</title>
        <authorList>
            <person name="Zhang G."/>
        </authorList>
    </citation>
    <scope>NUCLEOTIDE SEQUENCE [LARGE SCALE GENOMIC DNA]</scope>
    <source>
        <strain evidence="2">zg-579</strain>
    </source>
</reference>
<name>A0A6I3JBF5_9ACTN</name>
<sequence>MNIPTLRVPDHRFQVFVFNKAALPSEESAPTVAHDPVVGMKVVRLVR</sequence>
<protein>
    <submittedName>
        <fullName evidence="1">Uncharacterized protein</fullName>
    </submittedName>
</protein>